<sequence>MRSWNIFCPQGICLCRQRRQRGQFKVSVRNMIRGSPLCAPDSKEIFLQKFQQRSGHVFSIKPFEL</sequence>
<reference evidence="1" key="1">
    <citation type="submission" date="2014-11" db="EMBL/GenBank/DDBJ databases">
        <authorList>
            <person name="Amaro Gonzalez C."/>
        </authorList>
    </citation>
    <scope>NUCLEOTIDE SEQUENCE</scope>
</reference>
<dbReference type="EMBL" id="GBXM01067851">
    <property type="protein sequence ID" value="JAH40726.1"/>
    <property type="molecule type" value="Transcribed_RNA"/>
</dbReference>
<proteinExistence type="predicted"/>
<accession>A0A0E9SHH7</accession>
<evidence type="ECO:0000313" key="1">
    <source>
        <dbReference type="EMBL" id="JAH40726.1"/>
    </source>
</evidence>
<organism evidence="1">
    <name type="scientific">Anguilla anguilla</name>
    <name type="common">European freshwater eel</name>
    <name type="synonym">Muraena anguilla</name>
    <dbReference type="NCBI Taxonomy" id="7936"/>
    <lineage>
        <taxon>Eukaryota</taxon>
        <taxon>Metazoa</taxon>
        <taxon>Chordata</taxon>
        <taxon>Craniata</taxon>
        <taxon>Vertebrata</taxon>
        <taxon>Euteleostomi</taxon>
        <taxon>Actinopterygii</taxon>
        <taxon>Neopterygii</taxon>
        <taxon>Teleostei</taxon>
        <taxon>Anguilliformes</taxon>
        <taxon>Anguillidae</taxon>
        <taxon>Anguilla</taxon>
    </lineage>
</organism>
<reference evidence="1" key="2">
    <citation type="journal article" date="2015" name="Fish Shellfish Immunol.">
        <title>Early steps in the European eel (Anguilla anguilla)-Vibrio vulnificus interaction in the gills: Role of the RtxA13 toxin.</title>
        <authorList>
            <person name="Callol A."/>
            <person name="Pajuelo D."/>
            <person name="Ebbesson L."/>
            <person name="Teles M."/>
            <person name="MacKenzie S."/>
            <person name="Amaro C."/>
        </authorList>
    </citation>
    <scope>NUCLEOTIDE SEQUENCE</scope>
</reference>
<protein>
    <submittedName>
        <fullName evidence="1">Uncharacterized protein</fullName>
    </submittedName>
</protein>
<dbReference type="AlphaFoldDB" id="A0A0E9SHH7"/>
<name>A0A0E9SHH7_ANGAN</name>